<dbReference type="Gene3D" id="1.10.600.10">
    <property type="entry name" value="Farnesyl Diphosphate Synthase"/>
    <property type="match status" value="1"/>
</dbReference>
<dbReference type="InterPro" id="IPR019845">
    <property type="entry name" value="Squalene/phytoene_synthase_CS"/>
</dbReference>
<name>A0A254QAY7_9BURK</name>
<dbReference type="InterPro" id="IPR002060">
    <property type="entry name" value="Squ/phyt_synthse"/>
</dbReference>
<dbReference type="SFLD" id="SFLDG01018">
    <property type="entry name" value="Squalene/Phytoene_Synthase_Lik"/>
    <property type="match status" value="1"/>
</dbReference>
<keyword evidence="3" id="KW-1185">Reference proteome</keyword>
<dbReference type="OrthoDB" id="9807580at2"/>
<dbReference type="InterPro" id="IPR044843">
    <property type="entry name" value="Trans_IPPS_bact-type"/>
</dbReference>
<evidence type="ECO:0000313" key="3">
    <source>
        <dbReference type="Proteomes" id="UP000198104"/>
    </source>
</evidence>
<evidence type="ECO:0008006" key="4">
    <source>
        <dbReference type="Google" id="ProtNLM"/>
    </source>
</evidence>
<dbReference type="PANTHER" id="PTHR31480">
    <property type="entry name" value="BIFUNCTIONAL LYCOPENE CYCLASE/PHYTOENE SYNTHASE"/>
    <property type="match status" value="1"/>
</dbReference>
<gene>
    <name evidence="2" type="ORF">CBI30_00040</name>
</gene>
<sequence>MLNKVATQSNFSSADSVLANKGRSFHWARRLLGKIHADRATRLYRLCRYIDDLGDEENSVEASRKKLLDARNAISLRHSDNEILLDGVGLLNECQIDKVILLDLIAGVESDTQLVRVEDQGALLRYCYQVAGTVGLMMSKALDTHDEVAYPFAIDLGIAMQLTNICRDIKVDALANRRYIPTNLVRDLEPISLIHPNAQQENLVKDAVANLLNCAEKYYASGEMGLAYLPLQARLSILVAARVYREIGVELKNQDYEYWHRRIVVSTPRKIVVTFKALISILFTLNFWRHPKKHDANLHRALFSQSSPVLSSLKNYAS</sequence>
<dbReference type="InterPro" id="IPR033904">
    <property type="entry name" value="Trans_IPPS_HH"/>
</dbReference>
<dbReference type="AlphaFoldDB" id="A0A254QAY7"/>
<dbReference type="SFLD" id="SFLDS00005">
    <property type="entry name" value="Isoprenoid_Synthase_Type_I"/>
    <property type="match status" value="1"/>
</dbReference>
<dbReference type="Proteomes" id="UP000198104">
    <property type="component" value="Unassembled WGS sequence"/>
</dbReference>
<dbReference type="GO" id="GO:0004311">
    <property type="term" value="F:geranylgeranyl diphosphate synthase activity"/>
    <property type="evidence" value="ECO:0007669"/>
    <property type="project" value="InterPro"/>
</dbReference>
<organism evidence="2 3">
    <name type="scientific">Polynucleobacter aenigmaticus</name>
    <dbReference type="NCBI Taxonomy" id="1743164"/>
    <lineage>
        <taxon>Bacteria</taxon>
        <taxon>Pseudomonadati</taxon>
        <taxon>Pseudomonadota</taxon>
        <taxon>Betaproteobacteria</taxon>
        <taxon>Burkholderiales</taxon>
        <taxon>Burkholderiaceae</taxon>
        <taxon>Polynucleobacter</taxon>
    </lineage>
</organism>
<dbReference type="GO" id="GO:0016117">
    <property type="term" value="P:carotenoid biosynthetic process"/>
    <property type="evidence" value="ECO:0007669"/>
    <property type="project" value="UniProtKB-ARBA"/>
</dbReference>
<evidence type="ECO:0000313" key="2">
    <source>
        <dbReference type="EMBL" id="OWS72702.1"/>
    </source>
</evidence>
<reference evidence="2 3" key="1">
    <citation type="submission" date="2017-05" db="EMBL/GenBank/DDBJ databases">
        <title>Polynucleobacter sp. MWH-K35W1 isolated from the permanently anoxic monimolimnion of a meromictic lake.</title>
        <authorList>
            <person name="Hahn M.W."/>
        </authorList>
    </citation>
    <scope>NUCLEOTIDE SEQUENCE [LARGE SCALE GENOMIC DNA]</scope>
    <source>
        <strain evidence="2 3">MWH-K35W1</strain>
    </source>
</reference>
<dbReference type="PROSITE" id="PS01045">
    <property type="entry name" value="SQUALEN_PHYTOEN_SYN_2"/>
    <property type="match status" value="1"/>
</dbReference>
<dbReference type="GO" id="GO:0051996">
    <property type="term" value="F:squalene synthase [NAD(P)H] activity"/>
    <property type="evidence" value="ECO:0007669"/>
    <property type="project" value="InterPro"/>
</dbReference>
<evidence type="ECO:0000256" key="1">
    <source>
        <dbReference type="ARBA" id="ARBA00022679"/>
    </source>
</evidence>
<accession>A0A254QAY7</accession>
<dbReference type="SFLD" id="SFLDG01212">
    <property type="entry name" value="Phytoene_synthase_like"/>
    <property type="match status" value="1"/>
</dbReference>
<dbReference type="InterPro" id="IPR008949">
    <property type="entry name" value="Isoprenoid_synthase_dom_sf"/>
</dbReference>
<comment type="caution">
    <text evidence="2">The sequence shown here is derived from an EMBL/GenBank/DDBJ whole genome shotgun (WGS) entry which is preliminary data.</text>
</comment>
<dbReference type="EMBL" id="NGUO01000001">
    <property type="protein sequence ID" value="OWS72702.1"/>
    <property type="molecule type" value="Genomic_DNA"/>
</dbReference>
<keyword evidence="1" id="KW-0808">Transferase</keyword>
<dbReference type="Pfam" id="PF00494">
    <property type="entry name" value="SQS_PSY"/>
    <property type="match status" value="1"/>
</dbReference>
<dbReference type="SUPFAM" id="SSF48576">
    <property type="entry name" value="Terpenoid synthases"/>
    <property type="match status" value="1"/>
</dbReference>
<dbReference type="CDD" id="cd00683">
    <property type="entry name" value="Trans_IPPS_HH"/>
    <property type="match status" value="1"/>
</dbReference>
<protein>
    <recommendedName>
        <fullName evidence="4">Phytoene synthase</fullName>
    </recommendedName>
</protein>
<proteinExistence type="predicted"/>